<evidence type="ECO:0000256" key="10">
    <source>
        <dbReference type="SAM" id="MobiDB-lite"/>
    </source>
</evidence>
<evidence type="ECO:0000313" key="14">
    <source>
        <dbReference type="EMBL" id="MBM0106452.1"/>
    </source>
</evidence>
<comment type="caution">
    <text evidence="14">The sequence shown here is derived from an EMBL/GenBank/DDBJ whole genome shotgun (WGS) entry which is preliminary data.</text>
</comment>
<evidence type="ECO:0000256" key="7">
    <source>
        <dbReference type="ARBA" id="ARBA00023237"/>
    </source>
</evidence>
<keyword evidence="3 8" id="KW-1134">Transmembrane beta strand</keyword>
<dbReference type="InterPro" id="IPR012910">
    <property type="entry name" value="Plug_dom"/>
</dbReference>
<dbReference type="InterPro" id="IPR036942">
    <property type="entry name" value="Beta-barrel_TonB_sf"/>
</dbReference>
<dbReference type="Gene3D" id="2.40.170.20">
    <property type="entry name" value="TonB-dependent receptor, beta-barrel domain"/>
    <property type="match status" value="1"/>
</dbReference>
<keyword evidence="14" id="KW-0675">Receptor</keyword>
<dbReference type="PANTHER" id="PTHR47234">
    <property type="match status" value="1"/>
</dbReference>
<feature type="chain" id="PRO_5045283718" evidence="11">
    <location>
        <begin position="30"/>
        <end position="955"/>
    </location>
</feature>
<evidence type="ECO:0000256" key="9">
    <source>
        <dbReference type="RuleBase" id="RU003357"/>
    </source>
</evidence>
<dbReference type="RefSeq" id="WP_203168555.1">
    <property type="nucleotide sequence ID" value="NZ_JAEVLS010000003.1"/>
</dbReference>
<keyword evidence="5 9" id="KW-0798">TonB box</keyword>
<evidence type="ECO:0000256" key="6">
    <source>
        <dbReference type="ARBA" id="ARBA00023136"/>
    </source>
</evidence>
<comment type="subcellular location">
    <subcellularLocation>
        <location evidence="1 8">Cell outer membrane</location>
        <topology evidence="1 8">Multi-pass membrane protein</topology>
    </subcellularLocation>
</comment>
<dbReference type="InterPro" id="IPR037066">
    <property type="entry name" value="Plug_dom_sf"/>
</dbReference>
<keyword evidence="4 8" id="KW-0812">Transmembrane</keyword>
<keyword evidence="11" id="KW-0732">Signal</keyword>
<evidence type="ECO:0000256" key="4">
    <source>
        <dbReference type="ARBA" id="ARBA00022692"/>
    </source>
</evidence>
<keyword evidence="6 8" id="KW-0472">Membrane</keyword>
<reference evidence="14 15" key="1">
    <citation type="journal article" date="2021" name="Int. J. Syst. Evol. Microbiol.">
        <title>Steroidobacter gossypii sp. nov., isolated from soil of cotton cropping field.</title>
        <authorList>
            <person name="Huang R."/>
            <person name="Yang S."/>
            <person name="Zhen C."/>
            <person name="Liu W."/>
        </authorList>
    </citation>
    <scope>NUCLEOTIDE SEQUENCE [LARGE SCALE GENOMIC DNA]</scope>
    <source>
        <strain evidence="14 15">S1-65</strain>
    </source>
</reference>
<name>A0ABS1WZV3_9GAMM</name>
<feature type="domain" description="TonB-dependent receptor plug" evidence="13">
    <location>
        <begin position="154"/>
        <end position="264"/>
    </location>
</feature>
<gene>
    <name evidence="14" type="ORF">JM946_17120</name>
</gene>
<accession>A0ABS1WZV3</accession>
<organism evidence="14 15">
    <name type="scientific">Steroidobacter gossypii</name>
    <dbReference type="NCBI Taxonomy" id="2805490"/>
    <lineage>
        <taxon>Bacteria</taxon>
        <taxon>Pseudomonadati</taxon>
        <taxon>Pseudomonadota</taxon>
        <taxon>Gammaproteobacteria</taxon>
        <taxon>Steroidobacterales</taxon>
        <taxon>Steroidobacteraceae</taxon>
        <taxon>Steroidobacter</taxon>
    </lineage>
</organism>
<feature type="compositionally biased region" description="Polar residues" evidence="10">
    <location>
        <begin position="702"/>
        <end position="714"/>
    </location>
</feature>
<evidence type="ECO:0000259" key="12">
    <source>
        <dbReference type="Pfam" id="PF00593"/>
    </source>
</evidence>
<keyword evidence="2 8" id="KW-0813">Transport</keyword>
<proteinExistence type="inferred from homology"/>
<evidence type="ECO:0000256" key="11">
    <source>
        <dbReference type="SAM" id="SignalP"/>
    </source>
</evidence>
<evidence type="ECO:0000256" key="8">
    <source>
        <dbReference type="PROSITE-ProRule" id="PRU01360"/>
    </source>
</evidence>
<evidence type="ECO:0000259" key="13">
    <source>
        <dbReference type="Pfam" id="PF07715"/>
    </source>
</evidence>
<evidence type="ECO:0000256" key="1">
    <source>
        <dbReference type="ARBA" id="ARBA00004571"/>
    </source>
</evidence>
<dbReference type="InterPro" id="IPR039426">
    <property type="entry name" value="TonB-dep_rcpt-like"/>
</dbReference>
<dbReference type="InterPro" id="IPR000531">
    <property type="entry name" value="Beta-barrel_TonB"/>
</dbReference>
<protein>
    <submittedName>
        <fullName evidence="14">TonB-dependent receptor</fullName>
    </submittedName>
</protein>
<dbReference type="Pfam" id="PF07715">
    <property type="entry name" value="Plug"/>
    <property type="match status" value="1"/>
</dbReference>
<dbReference type="SUPFAM" id="SSF56935">
    <property type="entry name" value="Porins"/>
    <property type="match status" value="1"/>
</dbReference>
<dbReference type="Gene3D" id="2.170.130.10">
    <property type="entry name" value="TonB-dependent receptor, plug domain"/>
    <property type="match status" value="1"/>
</dbReference>
<dbReference type="Pfam" id="PF00593">
    <property type="entry name" value="TonB_dep_Rec_b-barrel"/>
    <property type="match status" value="1"/>
</dbReference>
<dbReference type="PANTHER" id="PTHR47234:SF3">
    <property type="entry name" value="SECRETIN_TONB SHORT N-TERMINAL DOMAIN-CONTAINING PROTEIN"/>
    <property type="match status" value="1"/>
</dbReference>
<evidence type="ECO:0000256" key="5">
    <source>
        <dbReference type="ARBA" id="ARBA00023077"/>
    </source>
</evidence>
<keyword evidence="15" id="KW-1185">Reference proteome</keyword>
<feature type="signal peptide" evidence="11">
    <location>
        <begin position="1"/>
        <end position="29"/>
    </location>
</feature>
<evidence type="ECO:0000313" key="15">
    <source>
        <dbReference type="Proteomes" id="UP000661077"/>
    </source>
</evidence>
<feature type="domain" description="TonB-dependent receptor-like beta-barrel" evidence="12">
    <location>
        <begin position="467"/>
        <end position="919"/>
    </location>
</feature>
<dbReference type="EMBL" id="JAEVLS010000003">
    <property type="protein sequence ID" value="MBM0106452.1"/>
    <property type="molecule type" value="Genomic_DNA"/>
</dbReference>
<dbReference type="Proteomes" id="UP000661077">
    <property type="component" value="Unassembled WGS sequence"/>
</dbReference>
<feature type="region of interest" description="Disordered" evidence="10">
    <location>
        <begin position="699"/>
        <end position="718"/>
    </location>
</feature>
<dbReference type="PROSITE" id="PS52016">
    <property type="entry name" value="TONB_DEPENDENT_REC_3"/>
    <property type="match status" value="1"/>
</dbReference>
<keyword evidence="7 8" id="KW-0998">Cell outer membrane</keyword>
<sequence>MSVFLSWKSACICSHVPVLLTLVSAACIAASRTDAPPIGDENEIRFSLSAGVRPAREHAESLRVFTGYEAKPGECGNVVLGPLPEGEYTGEEAWRALVGRVCRLDDRLDAKSGKIQTFANMHECTCSFGFPPYTPVEPRSLQVTSSPLPMLGESIPSKVVVIHRRNIEETGAASVPDLLRYVSQTAFHRGSGFRGSGAQFAELRGLGAEYTLVLVNGRRTFGTASDLTTSAFDLSAIPISAVKRVEISMDANSLLHGMDAIGGVVNLVLNDSVEGDATVRHDYLAGGGSQTHASLSGGKRGDRGRMAVYFDYQHWNELLGRERNRWSNQDFARFGGRDYRSRFAYPANVTSLNGEDLPGLGSSIAVAAVDPDTGLFDFRPREENRTSLRAFQSIVPEGYRATLWANGSLNLGRAVAKLELLASERENELQLKPATSPGYIWGPNHPENPFDVPVRVEASFSGLPASRQQYTTNSVRAVGEIAGPLGDWDYTAFVVYSNEEAEARMRNVPDEVALADGLMGDDPSEALSLYSTIRLTTFPPDLFVNPPAARYDTSATHFQGSLRGSLLELPAGQLIAHLGAEYRDERMNFDTSIRGAQRDVRSAFAHVSLPLVDPSMHVKGAYDLRLLMGARSDHYDDVGTVTKKQLGMAWRMTEALTLHVATSQSFRPPSLVDLYFPRVSMTTELFDPKRSETAPVELMTGGNPQLRPSTGRSTSLGLSFQSRSGLSSSAEYWRIRVRDHIKLLAPMTLLAHEDGALFGRIARAAPTEEDLAAGRPGRLTRVDNSRANVGGAFAEGVDLGAEIPIETQIGTFTPRVAVTLTDRFEYGDLPTATVQMENRVGVASEYGTIPAQRGVFSVTYDGRAFSASVHARVISSYRDRDYATGMPMQRRVPRSTILDLNISKAISDHLQVTLGAFNVTNREPPYAFMGGPLGFDSSQGSLEGRELYATISRKF</sequence>
<evidence type="ECO:0000256" key="2">
    <source>
        <dbReference type="ARBA" id="ARBA00022448"/>
    </source>
</evidence>
<comment type="similarity">
    <text evidence="8 9">Belongs to the TonB-dependent receptor family.</text>
</comment>
<evidence type="ECO:0000256" key="3">
    <source>
        <dbReference type="ARBA" id="ARBA00022452"/>
    </source>
</evidence>